<feature type="region of interest" description="Disordered" evidence="5">
    <location>
        <begin position="252"/>
        <end position="271"/>
    </location>
</feature>
<evidence type="ECO:0008006" key="11">
    <source>
        <dbReference type="Google" id="ProtNLM"/>
    </source>
</evidence>
<evidence type="ECO:0000256" key="2">
    <source>
        <dbReference type="ARBA" id="ARBA00022801"/>
    </source>
</evidence>
<keyword evidence="1" id="KW-0547">Nucleotide-binding</keyword>
<keyword evidence="10" id="KW-1185">Reference proteome</keyword>
<sequence>MYRKDQQQRNRMKYLMILLTMSQALPATDAFQGSSSSSPRVSVTASLASEQRPASSPGRKRKGPRFTQTVHEEVSKVREYNPDRMWRNSKSIEQLEDRLASRWGTDLNTWTAKDHDDDEEEVWDDPSTKVKGDVPKFRARRVLDPWEKSEGVEATRPVVSGVSSKLERRAQLNQQRLQKENRGKQTENSTMEYYDEEDVGYEPERTRSSKNDFVVDDLIAPKPAGGVGTFSRNDNSGGFFFRKLSTESSISVDESTEKADVKRKERQEKNPAVSLLDENGKPLFLTLKQAEKNFEESLRSLGVDPSDYYKETQYLTNRYVAKDSQSWEDLGISSPVLLRNLEKMGCGRPLAVQTNSCSSIIRGKDVLVGTYTGSGKTLAFLVPLVQKLLDESSSLDKSVQTILVAPGRELASQIVSVARELLQGTEITCMLSIGGTTFSRNLEQIRKNKPAILVGTPGRLAELIVGRPGEKNGRLKISKVSSLVLDECDALLEYKAHRDPTTALVQRLKQNQGDALQSVLCSATASDLVGSSKLQNYLRDDYATAMADSNDVMVTSGIGSKATGEGTRVSRTVIHGVVHVPHRRFALDYLRKILHTDPIPQQILIFVENSRKVNIVVEKLEEMGIIAAPLHGGVGSEKTDRSEVSKALREGYVGIVVATELAARGLDAPLLTHVINMDLPTDASHYAHRAGRCGRGGRPGVVINMTTNPQERKVPRKFADSLSIEMWSVEPRNGKLAIVDESTQDLD</sequence>
<keyword evidence="2" id="KW-0378">Hydrolase</keyword>
<dbReference type="Proteomes" id="UP000198406">
    <property type="component" value="Unassembled WGS sequence"/>
</dbReference>
<protein>
    <recommendedName>
        <fullName evidence="11">RNA helicase</fullName>
    </recommendedName>
</protein>
<feature type="chain" id="PRO_5013006787" description="RNA helicase" evidence="6">
    <location>
        <begin position="31"/>
        <end position="747"/>
    </location>
</feature>
<evidence type="ECO:0000256" key="4">
    <source>
        <dbReference type="ARBA" id="ARBA00022840"/>
    </source>
</evidence>
<keyword evidence="3" id="KW-0347">Helicase</keyword>
<dbReference type="SMART" id="SM00487">
    <property type="entry name" value="DEXDc"/>
    <property type="match status" value="1"/>
</dbReference>
<dbReference type="InterPro" id="IPR001650">
    <property type="entry name" value="Helicase_C-like"/>
</dbReference>
<dbReference type="PANTHER" id="PTHR47963:SF3">
    <property type="entry name" value="DEAD-BOX ATP-DEPENDENT RNA HELICASE 47, MITOCHONDRIAL"/>
    <property type="match status" value="1"/>
</dbReference>
<keyword evidence="4" id="KW-0067">ATP-binding</keyword>
<evidence type="ECO:0000313" key="9">
    <source>
        <dbReference type="EMBL" id="GAX12225.1"/>
    </source>
</evidence>
<dbReference type="OrthoDB" id="10256233at2759"/>
<evidence type="ECO:0000256" key="6">
    <source>
        <dbReference type="SAM" id="SignalP"/>
    </source>
</evidence>
<dbReference type="GO" id="GO:0003724">
    <property type="term" value="F:RNA helicase activity"/>
    <property type="evidence" value="ECO:0007669"/>
    <property type="project" value="TreeGrafter"/>
</dbReference>
<dbReference type="GO" id="GO:0005524">
    <property type="term" value="F:ATP binding"/>
    <property type="evidence" value="ECO:0007669"/>
    <property type="project" value="UniProtKB-KW"/>
</dbReference>
<feature type="region of interest" description="Disordered" evidence="5">
    <location>
        <begin position="174"/>
        <end position="207"/>
    </location>
</feature>
<evidence type="ECO:0000256" key="3">
    <source>
        <dbReference type="ARBA" id="ARBA00022806"/>
    </source>
</evidence>
<dbReference type="PROSITE" id="PS51192">
    <property type="entry name" value="HELICASE_ATP_BIND_1"/>
    <property type="match status" value="1"/>
</dbReference>
<evidence type="ECO:0000313" key="10">
    <source>
        <dbReference type="Proteomes" id="UP000198406"/>
    </source>
</evidence>
<reference evidence="9 10" key="1">
    <citation type="journal article" date="2015" name="Plant Cell">
        <title>Oil accumulation by the oleaginous diatom Fistulifera solaris as revealed by the genome and transcriptome.</title>
        <authorList>
            <person name="Tanaka T."/>
            <person name="Maeda Y."/>
            <person name="Veluchamy A."/>
            <person name="Tanaka M."/>
            <person name="Abida H."/>
            <person name="Marechal E."/>
            <person name="Bowler C."/>
            <person name="Muto M."/>
            <person name="Sunaga Y."/>
            <person name="Tanaka M."/>
            <person name="Yoshino T."/>
            <person name="Taniguchi T."/>
            <person name="Fukuda Y."/>
            <person name="Nemoto M."/>
            <person name="Matsumoto M."/>
            <person name="Wong P.S."/>
            <person name="Aburatani S."/>
            <person name="Fujibuchi W."/>
        </authorList>
    </citation>
    <scope>NUCLEOTIDE SEQUENCE [LARGE SCALE GENOMIC DNA]</scope>
    <source>
        <strain evidence="9 10">JPCC DA0580</strain>
    </source>
</reference>
<dbReference type="GO" id="GO:0003723">
    <property type="term" value="F:RNA binding"/>
    <property type="evidence" value="ECO:0007669"/>
    <property type="project" value="TreeGrafter"/>
</dbReference>
<dbReference type="InterPro" id="IPR044742">
    <property type="entry name" value="DEAD/DEAH_RhlB"/>
</dbReference>
<dbReference type="InterPro" id="IPR014001">
    <property type="entry name" value="Helicase_ATP-bd"/>
</dbReference>
<evidence type="ECO:0000259" key="7">
    <source>
        <dbReference type="PROSITE" id="PS51192"/>
    </source>
</evidence>
<dbReference type="PROSITE" id="PS51194">
    <property type="entry name" value="HELICASE_CTER"/>
    <property type="match status" value="1"/>
</dbReference>
<dbReference type="CDD" id="cd18787">
    <property type="entry name" value="SF2_C_DEAD"/>
    <property type="match status" value="1"/>
</dbReference>
<evidence type="ECO:0000256" key="5">
    <source>
        <dbReference type="SAM" id="MobiDB-lite"/>
    </source>
</evidence>
<proteinExistence type="predicted"/>
<dbReference type="PANTHER" id="PTHR47963">
    <property type="entry name" value="DEAD-BOX ATP-DEPENDENT RNA HELICASE 47, MITOCHONDRIAL"/>
    <property type="match status" value="1"/>
</dbReference>
<keyword evidence="6" id="KW-0732">Signal</keyword>
<dbReference type="SMART" id="SM00490">
    <property type="entry name" value="HELICc"/>
    <property type="match status" value="1"/>
</dbReference>
<feature type="region of interest" description="Disordered" evidence="5">
    <location>
        <begin position="30"/>
        <end position="68"/>
    </location>
</feature>
<dbReference type="Pfam" id="PF00271">
    <property type="entry name" value="Helicase_C"/>
    <property type="match status" value="1"/>
</dbReference>
<dbReference type="InterPro" id="IPR011545">
    <property type="entry name" value="DEAD/DEAH_box_helicase_dom"/>
</dbReference>
<dbReference type="InterPro" id="IPR027417">
    <property type="entry name" value="P-loop_NTPase"/>
</dbReference>
<dbReference type="EMBL" id="BDSP01000050">
    <property type="protein sequence ID" value="GAX12225.1"/>
    <property type="molecule type" value="Genomic_DNA"/>
</dbReference>
<organism evidence="9 10">
    <name type="scientific">Fistulifera solaris</name>
    <name type="common">Oleaginous diatom</name>
    <dbReference type="NCBI Taxonomy" id="1519565"/>
    <lineage>
        <taxon>Eukaryota</taxon>
        <taxon>Sar</taxon>
        <taxon>Stramenopiles</taxon>
        <taxon>Ochrophyta</taxon>
        <taxon>Bacillariophyta</taxon>
        <taxon>Bacillariophyceae</taxon>
        <taxon>Bacillariophycidae</taxon>
        <taxon>Naviculales</taxon>
        <taxon>Naviculaceae</taxon>
        <taxon>Fistulifera</taxon>
    </lineage>
</organism>
<dbReference type="GO" id="GO:0016787">
    <property type="term" value="F:hydrolase activity"/>
    <property type="evidence" value="ECO:0007669"/>
    <property type="project" value="UniProtKB-KW"/>
</dbReference>
<dbReference type="SUPFAM" id="SSF52540">
    <property type="entry name" value="P-loop containing nucleoside triphosphate hydrolases"/>
    <property type="match status" value="1"/>
</dbReference>
<dbReference type="InParanoid" id="A0A1Z5JE06"/>
<dbReference type="CDD" id="cd00268">
    <property type="entry name" value="DEADc"/>
    <property type="match status" value="1"/>
</dbReference>
<feature type="compositionally biased region" description="Basic and acidic residues" evidence="5">
    <location>
        <begin position="255"/>
        <end position="269"/>
    </location>
</feature>
<feature type="domain" description="Helicase C-terminal" evidence="8">
    <location>
        <begin position="586"/>
        <end position="737"/>
    </location>
</feature>
<dbReference type="Pfam" id="PF00270">
    <property type="entry name" value="DEAD"/>
    <property type="match status" value="1"/>
</dbReference>
<evidence type="ECO:0000259" key="8">
    <source>
        <dbReference type="PROSITE" id="PS51194"/>
    </source>
</evidence>
<gene>
    <name evidence="9" type="ORF">FisN_1Hh154</name>
</gene>
<comment type="caution">
    <text evidence="9">The sequence shown here is derived from an EMBL/GenBank/DDBJ whole genome shotgun (WGS) entry which is preliminary data.</text>
</comment>
<feature type="compositionally biased region" description="Polar residues" evidence="5">
    <location>
        <begin position="39"/>
        <end position="54"/>
    </location>
</feature>
<dbReference type="AlphaFoldDB" id="A0A1Z5JE06"/>
<dbReference type="Gene3D" id="3.40.50.300">
    <property type="entry name" value="P-loop containing nucleotide triphosphate hydrolases"/>
    <property type="match status" value="2"/>
</dbReference>
<name>A0A1Z5JE06_FISSO</name>
<evidence type="ECO:0000256" key="1">
    <source>
        <dbReference type="ARBA" id="ARBA00022741"/>
    </source>
</evidence>
<accession>A0A1Z5JE06</accession>
<feature type="domain" description="Helicase ATP-binding" evidence="7">
    <location>
        <begin position="357"/>
        <end position="543"/>
    </location>
</feature>
<dbReference type="InterPro" id="IPR050547">
    <property type="entry name" value="DEAD_box_RNA_helicases"/>
</dbReference>
<feature type="signal peptide" evidence="6">
    <location>
        <begin position="1"/>
        <end position="30"/>
    </location>
</feature>